<dbReference type="EMBL" id="VZPX01000004">
    <property type="protein sequence ID" value="KAB0482426.1"/>
    <property type="molecule type" value="Genomic_DNA"/>
</dbReference>
<name>A0A7V7TID9_9VIBR</name>
<dbReference type="GeneID" id="77344660"/>
<comment type="caution">
    <text evidence="1">The sequence shown here is derived from an EMBL/GenBank/DDBJ whole genome shotgun (WGS) entry which is preliminary data.</text>
</comment>
<gene>
    <name evidence="1" type="ORF">F7Q91_03185</name>
</gene>
<evidence type="ECO:0000313" key="1">
    <source>
        <dbReference type="EMBL" id="KAB0482426.1"/>
    </source>
</evidence>
<reference evidence="1 2" key="1">
    <citation type="submission" date="2019-09" db="EMBL/GenBank/DDBJ databases">
        <title>Draft genome sequences of 48 bacterial type strains from the CCUG.</title>
        <authorList>
            <person name="Tunovic T."/>
            <person name="Pineiro-Iglesias B."/>
            <person name="Unosson C."/>
            <person name="Inganas E."/>
            <person name="Ohlen M."/>
            <person name="Cardew S."/>
            <person name="Jensie-Markopoulos S."/>
            <person name="Salva-Serra F."/>
            <person name="Jaen-Luchoro D."/>
            <person name="Karlsson R."/>
            <person name="Svensson-Stadler L."/>
            <person name="Chun J."/>
            <person name="Moore E."/>
        </authorList>
    </citation>
    <scope>NUCLEOTIDE SEQUENCE [LARGE SCALE GENOMIC DNA]</scope>
    <source>
        <strain evidence="1 2">CCUG 48643</strain>
    </source>
</reference>
<dbReference type="RefSeq" id="WP_137406597.1">
    <property type="nucleotide sequence ID" value="NZ_AP025467.1"/>
</dbReference>
<evidence type="ECO:0000313" key="2">
    <source>
        <dbReference type="Proteomes" id="UP000423756"/>
    </source>
</evidence>
<dbReference type="PROSITE" id="PS51257">
    <property type="entry name" value="PROKAR_LIPOPROTEIN"/>
    <property type="match status" value="1"/>
</dbReference>
<protein>
    <submittedName>
        <fullName evidence="1">Uncharacterized protein</fullName>
    </submittedName>
</protein>
<sequence>MMKKRKTLTRSAFAAALITLIGCSSEPNRLSQQQAVELDLSDQTRFKLFKEYSQIRQYNAFTNIDVDPVNGMAIEKIETREAYVDSSKTYLDTHEKVGKYCIEEIVKLDGFVEGDDGFVFPAYTKTKQLVECPSWTLYKSLYGINTPDELGKTTLNKDGMAVKPQVDDRTEVN</sequence>
<accession>A0A7V7TID9</accession>
<proteinExistence type="predicted"/>
<dbReference type="Proteomes" id="UP000423756">
    <property type="component" value="Unassembled WGS sequence"/>
</dbReference>
<organism evidence="1 2">
    <name type="scientific">Vibrio chagasii</name>
    <dbReference type="NCBI Taxonomy" id="170679"/>
    <lineage>
        <taxon>Bacteria</taxon>
        <taxon>Pseudomonadati</taxon>
        <taxon>Pseudomonadota</taxon>
        <taxon>Gammaproteobacteria</taxon>
        <taxon>Vibrionales</taxon>
        <taxon>Vibrionaceae</taxon>
        <taxon>Vibrio</taxon>
    </lineage>
</organism>
<dbReference type="AlphaFoldDB" id="A0A7V7TID9"/>